<dbReference type="Pfam" id="PF00107">
    <property type="entry name" value="ADH_zinc_N"/>
    <property type="match status" value="1"/>
</dbReference>
<dbReference type="SUPFAM" id="SSF51735">
    <property type="entry name" value="NAD(P)-binding Rossmann-fold domains"/>
    <property type="match status" value="1"/>
</dbReference>
<comment type="similarity">
    <text evidence="5">Belongs to the zinc-containing alcohol dehydrogenase family.</text>
</comment>
<evidence type="ECO:0000256" key="4">
    <source>
        <dbReference type="ARBA" id="ARBA00023002"/>
    </source>
</evidence>
<dbReference type="InterPro" id="IPR013154">
    <property type="entry name" value="ADH-like_N"/>
</dbReference>
<dbReference type="PANTHER" id="PTHR43401">
    <property type="entry name" value="L-THREONINE 3-DEHYDROGENASE"/>
    <property type="match status" value="1"/>
</dbReference>
<sequence length="342" mass="35572">MRALVVTAPREAAVREVPDPVPAAGELLVDVERVGICGTDVELYTGEMAYIEQGHTHFPLRLGHEWTGRVTGVGDPADEAWIGRRVTGDTMLGCGQCRFCRAGVHHVCPDRFEVGIRDGWPGALAEKLLIPTRFAYRIPENVSVTAAALVEPGGNSLRAARAASISPGDAVLVLGSGTIGLLAAQFALAAGAEVHVGGVREGSLALARSLGVPHTWQLDELEGSASDRFDAVIEATSNPAMPALTVRLARPAGRVVYIGLSSTPSLVDTRDIALKDITAVGILSASPGLAGAIAHFADGSVVPDAIVSEVVALEDVPSRLEGRRGADAGPGPKVHVDPRLLP</sequence>
<dbReference type="SUPFAM" id="SSF50129">
    <property type="entry name" value="GroES-like"/>
    <property type="match status" value="1"/>
</dbReference>
<evidence type="ECO:0000256" key="2">
    <source>
        <dbReference type="ARBA" id="ARBA00022723"/>
    </source>
</evidence>
<dbReference type="Gene3D" id="3.40.50.720">
    <property type="entry name" value="NAD(P)-binding Rossmann-like Domain"/>
    <property type="match status" value="1"/>
</dbReference>
<reference evidence="9 10" key="1">
    <citation type="journal article" date="2019" name="Int. J. Syst. Evol. Microbiol.">
        <title>The Global Catalogue of Microorganisms (GCM) 10K type strain sequencing project: providing services to taxonomists for standard genome sequencing and annotation.</title>
        <authorList>
            <consortium name="The Broad Institute Genomics Platform"/>
            <consortium name="The Broad Institute Genome Sequencing Center for Infectious Disease"/>
            <person name="Wu L."/>
            <person name="Ma J."/>
        </authorList>
    </citation>
    <scope>NUCLEOTIDE SEQUENCE [LARGE SCALE GENOMIC DNA]</scope>
    <source>
        <strain evidence="9 10">JCM 15575</strain>
    </source>
</reference>
<dbReference type="Proteomes" id="UP001500596">
    <property type="component" value="Unassembled WGS sequence"/>
</dbReference>
<comment type="caution">
    <text evidence="9">The sequence shown here is derived from an EMBL/GenBank/DDBJ whole genome shotgun (WGS) entry which is preliminary data.</text>
</comment>
<dbReference type="InterPro" id="IPR013149">
    <property type="entry name" value="ADH-like_C"/>
</dbReference>
<organism evidence="9 10">
    <name type="scientific">Microbacterium lacus</name>
    <dbReference type="NCBI Taxonomy" id="415217"/>
    <lineage>
        <taxon>Bacteria</taxon>
        <taxon>Bacillati</taxon>
        <taxon>Actinomycetota</taxon>
        <taxon>Actinomycetes</taxon>
        <taxon>Micrococcales</taxon>
        <taxon>Microbacteriaceae</taxon>
        <taxon>Microbacterium</taxon>
    </lineage>
</organism>
<feature type="domain" description="Alcohol dehydrogenase-like N-terminal" evidence="8">
    <location>
        <begin position="24"/>
        <end position="140"/>
    </location>
</feature>
<keyword evidence="4" id="KW-0560">Oxidoreductase</keyword>
<keyword evidence="3 5" id="KW-0862">Zinc</keyword>
<gene>
    <name evidence="9" type="ORF">GCM10009807_23880</name>
</gene>
<evidence type="ECO:0000256" key="5">
    <source>
        <dbReference type="RuleBase" id="RU361277"/>
    </source>
</evidence>
<evidence type="ECO:0000313" key="9">
    <source>
        <dbReference type="EMBL" id="GAA1679209.1"/>
    </source>
</evidence>
<name>A0ABN2GZ09_9MICO</name>
<dbReference type="PANTHER" id="PTHR43401:SF2">
    <property type="entry name" value="L-THREONINE 3-DEHYDROGENASE"/>
    <property type="match status" value="1"/>
</dbReference>
<feature type="region of interest" description="Disordered" evidence="6">
    <location>
        <begin position="321"/>
        <end position="342"/>
    </location>
</feature>
<dbReference type="InterPro" id="IPR011032">
    <property type="entry name" value="GroES-like_sf"/>
</dbReference>
<dbReference type="InterPro" id="IPR036291">
    <property type="entry name" value="NAD(P)-bd_dom_sf"/>
</dbReference>
<dbReference type="InterPro" id="IPR050129">
    <property type="entry name" value="Zn_alcohol_dh"/>
</dbReference>
<accession>A0ABN2GZ09</accession>
<comment type="cofactor">
    <cofactor evidence="1 5">
        <name>Zn(2+)</name>
        <dbReference type="ChEBI" id="CHEBI:29105"/>
    </cofactor>
</comment>
<evidence type="ECO:0000256" key="6">
    <source>
        <dbReference type="SAM" id="MobiDB-lite"/>
    </source>
</evidence>
<dbReference type="EMBL" id="BAAAPK010000001">
    <property type="protein sequence ID" value="GAA1679209.1"/>
    <property type="molecule type" value="Genomic_DNA"/>
</dbReference>
<dbReference type="RefSeq" id="WP_344054850.1">
    <property type="nucleotide sequence ID" value="NZ_BAAAPK010000001.1"/>
</dbReference>
<dbReference type="PROSITE" id="PS00059">
    <property type="entry name" value="ADH_ZINC"/>
    <property type="match status" value="1"/>
</dbReference>
<evidence type="ECO:0000256" key="1">
    <source>
        <dbReference type="ARBA" id="ARBA00001947"/>
    </source>
</evidence>
<keyword evidence="2 5" id="KW-0479">Metal-binding</keyword>
<evidence type="ECO:0000259" key="7">
    <source>
        <dbReference type="Pfam" id="PF00107"/>
    </source>
</evidence>
<proteinExistence type="inferred from homology"/>
<dbReference type="Pfam" id="PF08240">
    <property type="entry name" value="ADH_N"/>
    <property type="match status" value="1"/>
</dbReference>
<dbReference type="InterPro" id="IPR002328">
    <property type="entry name" value="ADH_Zn_CS"/>
</dbReference>
<keyword evidence="10" id="KW-1185">Reference proteome</keyword>
<protein>
    <submittedName>
        <fullName evidence="9">Alcohol dehydrogenase catalytic domain-containing protein</fullName>
    </submittedName>
</protein>
<dbReference type="Gene3D" id="3.90.180.10">
    <property type="entry name" value="Medium-chain alcohol dehydrogenases, catalytic domain"/>
    <property type="match status" value="1"/>
</dbReference>
<evidence type="ECO:0000313" key="10">
    <source>
        <dbReference type="Proteomes" id="UP001500596"/>
    </source>
</evidence>
<feature type="domain" description="Alcohol dehydrogenase-like C-terminal" evidence="7">
    <location>
        <begin position="179"/>
        <end position="286"/>
    </location>
</feature>
<evidence type="ECO:0000256" key="3">
    <source>
        <dbReference type="ARBA" id="ARBA00022833"/>
    </source>
</evidence>
<evidence type="ECO:0000259" key="8">
    <source>
        <dbReference type="Pfam" id="PF08240"/>
    </source>
</evidence>